<feature type="compositionally biased region" description="Acidic residues" evidence="1">
    <location>
        <begin position="323"/>
        <end position="332"/>
    </location>
</feature>
<keyword evidence="3" id="KW-1185">Reference proteome</keyword>
<name>A0A150FZF7_GONPE</name>
<dbReference type="STRING" id="33097.A0A150FZF7"/>
<accession>A0A150FZF7</accession>
<dbReference type="InterPro" id="IPR011013">
    <property type="entry name" value="Gal_mutarotase_sf_dom"/>
</dbReference>
<dbReference type="OrthoDB" id="1659429at2759"/>
<dbReference type="GO" id="GO:0005975">
    <property type="term" value="P:carbohydrate metabolic process"/>
    <property type="evidence" value="ECO:0007669"/>
    <property type="project" value="InterPro"/>
</dbReference>
<comment type="caution">
    <text evidence="2">The sequence shown here is derived from an EMBL/GenBank/DDBJ whole genome shotgun (WGS) entry which is preliminary data.</text>
</comment>
<reference evidence="3" key="1">
    <citation type="journal article" date="2016" name="Nat. Commun.">
        <title>The Gonium pectorale genome demonstrates co-option of cell cycle regulation during the evolution of multicellularity.</title>
        <authorList>
            <person name="Hanschen E.R."/>
            <person name="Marriage T.N."/>
            <person name="Ferris P.J."/>
            <person name="Hamaji T."/>
            <person name="Toyoda A."/>
            <person name="Fujiyama A."/>
            <person name="Neme R."/>
            <person name="Noguchi H."/>
            <person name="Minakuchi Y."/>
            <person name="Suzuki M."/>
            <person name="Kawai-Toyooka H."/>
            <person name="Smith D.R."/>
            <person name="Sparks H."/>
            <person name="Anderson J."/>
            <person name="Bakaric R."/>
            <person name="Luria V."/>
            <person name="Karger A."/>
            <person name="Kirschner M.W."/>
            <person name="Durand P.M."/>
            <person name="Michod R.E."/>
            <person name="Nozaki H."/>
            <person name="Olson B.J."/>
        </authorList>
    </citation>
    <scope>NUCLEOTIDE SEQUENCE [LARGE SCALE GENOMIC DNA]</scope>
    <source>
        <strain evidence="3">NIES-2863</strain>
    </source>
</reference>
<dbReference type="GO" id="GO:0030246">
    <property type="term" value="F:carbohydrate binding"/>
    <property type="evidence" value="ECO:0007669"/>
    <property type="project" value="InterPro"/>
</dbReference>
<dbReference type="PANTHER" id="PTHR11122">
    <property type="entry name" value="APOSPORY-ASSOCIATED PROTEIN C-RELATED"/>
    <property type="match status" value="1"/>
</dbReference>
<organism evidence="2 3">
    <name type="scientific">Gonium pectorale</name>
    <name type="common">Green alga</name>
    <dbReference type="NCBI Taxonomy" id="33097"/>
    <lineage>
        <taxon>Eukaryota</taxon>
        <taxon>Viridiplantae</taxon>
        <taxon>Chlorophyta</taxon>
        <taxon>core chlorophytes</taxon>
        <taxon>Chlorophyceae</taxon>
        <taxon>CS clade</taxon>
        <taxon>Chlamydomonadales</taxon>
        <taxon>Volvocaceae</taxon>
        <taxon>Gonium</taxon>
    </lineage>
</organism>
<feature type="compositionally biased region" description="Acidic residues" evidence="1">
    <location>
        <begin position="294"/>
        <end position="308"/>
    </location>
</feature>
<dbReference type="GO" id="GO:0047938">
    <property type="term" value="F:glucose-6-phosphate 1-epimerase activity"/>
    <property type="evidence" value="ECO:0007669"/>
    <property type="project" value="TreeGrafter"/>
</dbReference>
<dbReference type="Gene3D" id="2.70.98.10">
    <property type="match status" value="1"/>
</dbReference>
<protein>
    <submittedName>
        <fullName evidence="2">Uncharacterized protein</fullName>
    </submittedName>
</protein>
<gene>
    <name evidence="2" type="ORF">GPECTOR_108g186</name>
</gene>
<feature type="region of interest" description="Disordered" evidence="1">
    <location>
        <begin position="31"/>
        <end position="52"/>
    </location>
</feature>
<feature type="region of interest" description="Disordered" evidence="1">
    <location>
        <begin position="294"/>
        <end position="397"/>
    </location>
</feature>
<proteinExistence type="predicted"/>
<dbReference type="AlphaFoldDB" id="A0A150FZF7"/>
<evidence type="ECO:0000256" key="1">
    <source>
        <dbReference type="SAM" id="MobiDB-lite"/>
    </source>
</evidence>
<dbReference type="PANTHER" id="PTHR11122:SF13">
    <property type="entry name" value="GLUCOSE-6-PHOSPHATE 1-EPIMERASE"/>
    <property type="match status" value="1"/>
</dbReference>
<dbReference type="Proteomes" id="UP000075714">
    <property type="component" value="Unassembled WGS sequence"/>
</dbReference>
<evidence type="ECO:0000313" key="3">
    <source>
        <dbReference type="Proteomes" id="UP000075714"/>
    </source>
</evidence>
<evidence type="ECO:0000313" key="2">
    <source>
        <dbReference type="EMBL" id="KXZ42991.1"/>
    </source>
</evidence>
<dbReference type="SUPFAM" id="SSF74650">
    <property type="entry name" value="Galactose mutarotase-like"/>
    <property type="match status" value="1"/>
</dbReference>
<sequence length="411" mass="45445">MWCKSVPLPPLQRNAARGKLLRPLRVAQQEQTAVDERPELVPGIPGDEDDREPMDIDALNQKYGIPGVIEFGWGQGDLPTVLLTHPQTEMKLVVYLYGATIAQWLKSDGTATFYDGPDELYQEGLPLRTGVSVVFPQHRDGLLPAFGFADSMMWEVEGAGIDCPEMFEQLAEYWRTLQLNGVISPEKMDAALNEDDEGAAAEIRQALDAEGLIDGMVDTDMAPSITLRLRDTPETRRIWPHRFELLYKITLMTQEPLTKEEEREIIASRGVDPDEAEALDEAQDDEFMRAWNEAEAEAEAAEEAEVDGEVVAGRSAPDRGEEAAEAAEEGEEAPAAKRRARAPRDEASAGAGEGEDGVEEEEGDEYMGDVGDDDAWDDEDEQPVDGSTMGQQPIGPYVQIKQEFWVHNRGG</sequence>
<dbReference type="GO" id="GO:0005737">
    <property type="term" value="C:cytoplasm"/>
    <property type="evidence" value="ECO:0007669"/>
    <property type="project" value="TreeGrafter"/>
</dbReference>
<dbReference type="EMBL" id="LSYV01000108">
    <property type="protein sequence ID" value="KXZ42991.1"/>
    <property type="molecule type" value="Genomic_DNA"/>
</dbReference>
<dbReference type="InterPro" id="IPR014718">
    <property type="entry name" value="GH-type_carb-bd"/>
</dbReference>
<feature type="compositionally biased region" description="Acidic residues" evidence="1">
    <location>
        <begin position="353"/>
        <end position="383"/>
    </location>
</feature>